<name>A0A158G1D2_9BURK</name>
<accession>A0A158G1D2</accession>
<dbReference type="AlphaFoldDB" id="A0A158G1D2"/>
<dbReference type="RefSeq" id="WP_087629626.1">
    <property type="nucleotide sequence ID" value="NZ_FCNZ02000004.1"/>
</dbReference>
<dbReference type="InterPro" id="IPR021808">
    <property type="entry name" value="DUF3383"/>
</dbReference>
<proteinExistence type="predicted"/>
<reference evidence="1" key="1">
    <citation type="submission" date="2016-01" db="EMBL/GenBank/DDBJ databases">
        <authorList>
            <person name="Peeters Charlotte."/>
        </authorList>
    </citation>
    <scope>NUCLEOTIDE SEQUENCE</scope>
    <source>
        <strain evidence="1">LMG 22936</strain>
    </source>
</reference>
<dbReference type="Proteomes" id="UP000054717">
    <property type="component" value="Unassembled WGS sequence"/>
</dbReference>
<protein>
    <submittedName>
        <fullName evidence="1">Exotoxin</fullName>
    </submittedName>
</protein>
<dbReference type="EMBL" id="FCNZ02000004">
    <property type="protein sequence ID" value="SAL25743.1"/>
    <property type="molecule type" value="Genomic_DNA"/>
</dbReference>
<keyword evidence="2" id="KW-1185">Reference proteome</keyword>
<gene>
    <name evidence="1" type="ORF">AWB66_01481</name>
</gene>
<comment type="caution">
    <text evidence="1">The sequence shown here is derived from an EMBL/GenBank/DDBJ whole genome shotgun (WGS) entry which is preliminary data.</text>
</comment>
<dbReference type="Pfam" id="PF11863">
    <property type="entry name" value="DUF3383"/>
    <property type="match status" value="1"/>
</dbReference>
<sequence length="494" mass="51283">MSNTLPISRLVNATITLTQKAAQSQNTSTLLILGTSAVIDLVSRFRTYGDITSVGTDFGTSSEEYKAAVLWFQQAPQPASVTIGRWAKTAAAGQLLGGTLSAAQQALSNFTAVTAGGMKITIDGTLKTLASINLSSVTNLNGVASAVTTALASAGTCVWNAAFQRFEITSATTGATSAVSFAQAPVSGTDISGLMGLTSTFSGAYVSGGAAAETALAAATLFDANFGQQWYALTIPSAVDADHVAVAGYIEATATKHFYGVSTQEAGVLVASDTTNVAYQLKALGYKKTAVQYSSSNAYAVVSLLARILTTDYTGNNTVITLKFKDEPGIAAENLNTTQANALEAFNCNVFVEYENDTAIIEQGVCSSGDFIDSVMGADNLAIDIQNAVFNLLYTSTTKIPQTDAGNHLIATKIEQVCAQYVSNGFLAAGVWNSGGFGTLSQGDYMPKGFYVYAPPIANQSQANRAARKSVAFQVAAKEAGAIHSVDIAITVNQ</sequence>
<organism evidence="1 2">
    <name type="scientific">Caballeronia telluris</name>
    <dbReference type="NCBI Taxonomy" id="326475"/>
    <lineage>
        <taxon>Bacteria</taxon>
        <taxon>Pseudomonadati</taxon>
        <taxon>Pseudomonadota</taxon>
        <taxon>Betaproteobacteria</taxon>
        <taxon>Burkholderiales</taxon>
        <taxon>Burkholderiaceae</taxon>
        <taxon>Caballeronia</taxon>
    </lineage>
</organism>
<evidence type="ECO:0000313" key="2">
    <source>
        <dbReference type="Proteomes" id="UP000054717"/>
    </source>
</evidence>
<dbReference type="STRING" id="326475.AWB66_01481"/>
<evidence type="ECO:0000313" key="1">
    <source>
        <dbReference type="EMBL" id="SAL25743.1"/>
    </source>
</evidence>